<comment type="similarity">
    <text evidence="1">Belongs to the glycosyltransferase 2 family.</text>
</comment>
<accession>A0A9W5Q1I5</accession>
<dbReference type="CDD" id="cd00761">
    <property type="entry name" value="Glyco_tranf_GTA_type"/>
    <property type="match status" value="1"/>
</dbReference>
<evidence type="ECO:0000256" key="1">
    <source>
        <dbReference type="ARBA" id="ARBA00006739"/>
    </source>
</evidence>
<reference evidence="3 4" key="1">
    <citation type="submission" date="2012-12" db="EMBL/GenBank/DDBJ databases">
        <title>The Genome Sequence of Bacillus cereus VD196.</title>
        <authorList>
            <consortium name="The Broad Institute Genome Sequencing Platform"/>
            <consortium name="The Broad Institute Genome Sequencing Center for Infectious Disease"/>
            <person name="Feldgarden M."/>
            <person name="Van der Auwera G.A."/>
            <person name="Mahillon J."/>
            <person name="Duprez V."/>
            <person name="Timmery S."/>
            <person name="Mattelet C."/>
            <person name="Dierick K."/>
            <person name="Sun M."/>
            <person name="Yu Z."/>
            <person name="Zhu L."/>
            <person name="Hu X."/>
            <person name="Shank E.B."/>
            <person name="Swiecicka I."/>
            <person name="Hansen B.M."/>
            <person name="Andrup L."/>
            <person name="Walker B."/>
            <person name="Young S.K."/>
            <person name="Zeng Q."/>
            <person name="Gargeya S."/>
            <person name="Fitzgerald M."/>
            <person name="Haas B."/>
            <person name="Abouelleil A."/>
            <person name="Alvarado L."/>
            <person name="Arachchi H.M."/>
            <person name="Berlin A.M."/>
            <person name="Chapman S.B."/>
            <person name="Dewar J."/>
            <person name="Goldberg J."/>
            <person name="Griggs A."/>
            <person name="Gujja S."/>
            <person name="Hansen M."/>
            <person name="Howarth C."/>
            <person name="Imamovic A."/>
            <person name="Larimer J."/>
            <person name="McCowan C."/>
            <person name="Murphy C."/>
            <person name="Neiman D."/>
            <person name="Pearson M."/>
            <person name="Priest M."/>
            <person name="Roberts A."/>
            <person name="Saif S."/>
            <person name="Shea T."/>
            <person name="Sisk P."/>
            <person name="Sykes S."/>
            <person name="Wortman J."/>
            <person name="Nusbaum C."/>
            <person name="Birren B."/>
        </authorList>
    </citation>
    <scope>NUCLEOTIDE SEQUENCE [LARGE SCALE GENOMIC DNA]</scope>
    <source>
        <strain evidence="3 4">VD196</strain>
    </source>
</reference>
<dbReference type="Proteomes" id="UP000014023">
    <property type="component" value="Unassembled WGS sequence"/>
</dbReference>
<evidence type="ECO:0000313" key="3">
    <source>
        <dbReference type="EMBL" id="EOO64764.1"/>
    </source>
</evidence>
<dbReference type="InterPro" id="IPR001173">
    <property type="entry name" value="Glyco_trans_2-like"/>
</dbReference>
<evidence type="ECO:0000259" key="2">
    <source>
        <dbReference type="Pfam" id="PF00535"/>
    </source>
</evidence>
<feature type="domain" description="Glycosyltransferase 2-like" evidence="2">
    <location>
        <begin position="9"/>
        <end position="166"/>
    </location>
</feature>
<dbReference type="Pfam" id="PF00535">
    <property type="entry name" value="Glycos_transf_2"/>
    <property type="match status" value="1"/>
</dbReference>
<dbReference type="AlphaFoldDB" id="A0A9W5Q1I5"/>
<evidence type="ECO:0000313" key="4">
    <source>
        <dbReference type="Proteomes" id="UP000014023"/>
    </source>
</evidence>
<gene>
    <name evidence="3" type="ORF">IKE_04305</name>
</gene>
<dbReference type="PANTHER" id="PTHR22916">
    <property type="entry name" value="GLYCOSYLTRANSFERASE"/>
    <property type="match status" value="1"/>
</dbReference>
<proteinExistence type="inferred from homology"/>
<dbReference type="RefSeq" id="WP_016125720.1">
    <property type="nucleotide sequence ID" value="NZ_KB976266.1"/>
</dbReference>
<dbReference type="EMBL" id="AHFL01000031">
    <property type="protein sequence ID" value="EOO64764.1"/>
    <property type="molecule type" value="Genomic_DNA"/>
</dbReference>
<dbReference type="Gene3D" id="3.90.550.10">
    <property type="entry name" value="Spore Coat Polysaccharide Biosynthesis Protein SpsA, Chain A"/>
    <property type="match status" value="1"/>
</dbReference>
<dbReference type="InterPro" id="IPR029044">
    <property type="entry name" value="Nucleotide-diphossugar_trans"/>
</dbReference>
<comment type="caution">
    <text evidence="3">The sequence shown here is derived from an EMBL/GenBank/DDBJ whole genome shotgun (WGS) entry which is preliminary data.</text>
</comment>
<dbReference type="PANTHER" id="PTHR22916:SF3">
    <property type="entry name" value="UDP-GLCNAC:BETAGAL BETA-1,3-N-ACETYLGLUCOSAMINYLTRANSFERASE-LIKE PROTEIN 1"/>
    <property type="match status" value="1"/>
</dbReference>
<name>A0A9W5Q1I5_BACCE</name>
<dbReference type="GO" id="GO:0016758">
    <property type="term" value="F:hexosyltransferase activity"/>
    <property type="evidence" value="ECO:0007669"/>
    <property type="project" value="UniProtKB-ARBA"/>
</dbReference>
<dbReference type="SUPFAM" id="SSF53448">
    <property type="entry name" value="Nucleotide-diphospho-sugar transferases"/>
    <property type="match status" value="1"/>
</dbReference>
<sequence length="326" mass="37598">MLNKNQLVSVIVPLYNAERYIEQTIQSILNQTYTNVEIIIIDDDSTDNSASIVKEITNIHPNKIHYIHQQNQGVSVARNTGIENAAGEYIAFLDSDDLWHPTKLEKQIQSMHANKMNACYCGHSYFYELTQSKTAIATKFIKGDIASAYLGHQVIAQTSTWIFKKSLLIDNNIRFTPGCSWGEDLEFLFKLTSITNVCYVEEYLTDYRILNEGNLSSKYSDYKLKTTIELEVYQRIKIWIQENTSNLITSNHNQLNHILDTYLIPFTIIHSAYTYMLAPNPAQETINQINTDLKKYCHRISLLNKMNSIKLLVKLCILRFKLFSSK</sequence>
<organism evidence="3 4">
    <name type="scientific">Bacillus cereus VD196</name>
    <dbReference type="NCBI Taxonomy" id="1053243"/>
    <lineage>
        <taxon>Bacteria</taxon>
        <taxon>Bacillati</taxon>
        <taxon>Bacillota</taxon>
        <taxon>Bacilli</taxon>
        <taxon>Bacillales</taxon>
        <taxon>Bacillaceae</taxon>
        <taxon>Bacillus</taxon>
        <taxon>Bacillus cereus group</taxon>
    </lineage>
</organism>
<protein>
    <submittedName>
        <fullName evidence="3">Beta-1,3-N-acetylglucosaminyltransferase</fullName>
    </submittedName>
</protein>